<dbReference type="EMBL" id="ACCG02000009">
    <property type="protein sequence ID" value="EFE89114.1"/>
    <property type="molecule type" value="Genomic_DNA"/>
</dbReference>
<proteinExistence type="predicted"/>
<reference evidence="1 2" key="1">
    <citation type="submission" date="2010-02" db="EMBL/GenBank/DDBJ databases">
        <authorList>
            <person name="Weinstock G."/>
            <person name="Sodergren E."/>
            <person name="Clifton S."/>
            <person name="Fulton L."/>
            <person name="Fulton B."/>
            <person name="Courtney L."/>
            <person name="Fronick C."/>
            <person name="Harrison M."/>
            <person name="Strong C."/>
            <person name="Farmer C."/>
            <person name="Delahaunty K."/>
            <person name="Markovic C."/>
            <person name="Hall O."/>
            <person name="Minx P."/>
            <person name="Tomlinson C."/>
            <person name="Mitreva M."/>
            <person name="Nelson J."/>
            <person name="Hou S."/>
            <person name="Wollam A."/>
            <person name="Pepin K.H."/>
            <person name="Johnson M."/>
            <person name="Bhonagiri V."/>
            <person name="Zhang X."/>
            <person name="Suruliraj S."/>
            <person name="Warren W."/>
            <person name="Chinwalla A."/>
            <person name="Mardis E.R."/>
            <person name="Wilson R.K."/>
        </authorList>
    </citation>
    <scope>NUCLEOTIDE SEQUENCE [LARGE SCALE GENOMIC DNA]</scope>
    <source>
        <strain evidence="1 2">DSM 20213</strain>
    </source>
</reference>
<evidence type="ECO:0000313" key="1">
    <source>
        <dbReference type="EMBL" id="EFE89114.1"/>
    </source>
</evidence>
<evidence type="ECO:0008006" key="3">
    <source>
        <dbReference type="Google" id="ProtNLM"/>
    </source>
</evidence>
<organism evidence="1 2">
    <name type="scientific">Bifidobacterium breve DSM 20213 = JCM 1192</name>
    <dbReference type="NCBI Taxonomy" id="518634"/>
    <lineage>
        <taxon>Bacteria</taxon>
        <taxon>Bacillati</taxon>
        <taxon>Actinomycetota</taxon>
        <taxon>Actinomycetes</taxon>
        <taxon>Bifidobacteriales</taxon>
        <taxon>Bifidobacteriaceae</taxon>
        <taxon>Bifidobacterium</taxon>
    </lineage>
</organism>
<dbReference type="InterPro" id="IPR025503">
    <property type="entry name" value="DUF4391"/>
</dbReference>
<dbReference type="KEGG" id="bbrd:BBBR_0538"/>
<keyword evidence="2" id="KW-1185">Reference proteome</keyword>
<dbReference type="HOGENOM" id="CLU_2582664_0_0_11"/>
<dbReference type="Pfam" id="PF14335">
    <property type="entry name" value="DUF4391"/>
    <property type="match status" value="1"/>
</dbReference>
<accession>D4BN77</accession>
<protein>
    <recommendedName>
        <fullName evidence="3">DUF465 domain-containing protein</fullName>
    </recommendedName>
</protein>
<dbReference type="Proteomes" id="UP000003191">
    <property type="component" value="Unassembled WGS sequence"/>
</dbReference>
<evidence type="ECO:0000313" key="2">
    <source>
        <dbReference type="Proteomes" id="UP000003191"/>
    </source>
</evidence>
<dbReference type="PATRIC" id="fig|518634.20.peg.569"/>
<sequence>MTGSTIDELWASLCSQAILGTTDFENLDACIVQHGEIARLEADVDKLTRDHQRAKNPAQRNEIYAKLHKAKTQLAQMREV</sequence>
<name>D4BN77_BIFBR</name>
<gene>
    <name evidence="1" type="ORF">BIFBRE_03526</name>
</gene>
<dbReference type="AlphaFoldDB" id="D4BN77"/>
<comment type="caution">
    <text evidence="1">The sequence shown here is derived from an EMBL/GenBank/DDBJ whole genome shotgun (WGS) entry which is preliminary data.</text>
</comment>